<dbReference type="GO" id="GO:0003700">
    <property type="term" value="F:DNA-binding transcription factor activity"/>
    <property type="evidence" value="ECO:0007669"/>
    <property type="project" value="InterPro"/>
</dbReference>
<dbReference type="InterPro" id="IPR036390">
    <property type="entry name" value="WH_DNA-bd_sf"/>
</dbReference>
<dbReference type="InterPro" id="IPR000835">
    <property type="entry name" value="HTH_MarR-typ"/>
</dbReference>
<feature type="region of interest" description="Disordered" evidence="1">
    <location>
        <begin position="100"/>
        <end position="148"/>
    </location>
</feature>
<dbReference type="Pfam" id="PF12802">
    <property type="entry name" value="MarR_2"/>
    <property type="match status" value="1"/>
</dbReference>
<feature type="domain" description="HTH marR-type" evidence="2">
    <location>
        <begin position="19"/>
        <end position="68"/>
    </location>
</feature>
<proteinExistence type="predicted"/>
<dbReference type="RefSeq" id="WP_113986091.1">
    <property type="nucleotide sequence ID" value="NZ_QMEY01000032.1"/>
</dbReference>
<dbReference type="InterPro" id="IPR036388">
    <property type="entry name" value="WH-like_DNA-bd_sf"/>
</dbReference>
<gene>
    <name evidence="3" type="ORF">DP939_40235</name>
</gene>
<reference evidence="3 4" key="1">
    <citation type="submission" date="2018-06" db="EMBL/GenBank/DDBJ databases">
        <title>Sphaerisporangium craniellae sp. nov., isolated from a marine sponge in the South China Sea.</title>
        <authorList>
            <person name="Li L."/>
        </authorList>
    </citation>
    <scope>NUCLEOTIDE SEQUENCE [LARGE SCALE GENOMIC DNA]</scope>
    <source>
        <strain evidence="3 4">LHW63015</strain>
    </source>
</reference>
<evidence type="ECO:0000259" key="2">
    <source>
        <dbReference type="Pfam" id="PF12802"/>
    </source>
</evidence>
<evidence type="ECO:0000256" key="1">
    <source>
        <dbReference type="SAM" id="MobiDB-lite"/>
    </source>
</evidence>
<name>A0A366LKZ6_9ACTN</name>
<feature type="compositionally biased region" description="Polar residues" evidence="1">
    <location>
        <begin position="100"/>
        <end position="111"/>
    </location>
</feature>
<dbReference type="SUPFAM" id="SSF46785">
    <property type="entry name" value="Winged helix' DNA-binding domain"/>
    <property type="match status" value="1"/>
</dbReference>
<keyword evidence="4" id="KW-1185">Reference proteome</keyword>
<dbReference type="Proteomes" id="UP000253303">
    <property type="component" value="Unassembled WGS sequence"/>
</dbReference>
<accession>A0A366LKZ6</accession>
<dbReference type="EMBL" id="QMEY01000032">
    <property type="protein sequence ID" value="RBQ14497.1"/>
    <property type="molecule type" value="Genomic_DNA"/>
</dbReference>
<comment type="caution">
    <text evidence="3">The sequence shown here is derived from an EMBL/GenBank/DDBJ whole genome shotgun (WGS) entry which is preliminary data.</text>
</comment>
<evidence type="ECO:0000313" key="4">
    <source>
        <dbReference type="Proteomes" id="UP000253303"/>
    </source>
</evidence>
<protein>
    <submittedName>
        <fullName evidence="3">MarR family transcriptional regulator</fullName>
    </submittedName>
</protein>
<dbReference type="AlphaFoldDB" id="A0A366LKZ6"/>
<sequence length="148" mass="16088">MVMGPDDGAKAGRWTFLTNHARVLLEIARDPEVRLRDVAATAGITERAAQAIVSDLVTAGYLTRTRVGRRNRYTINEDRGFRHPAEADLNLDEFLALFTNRNQPHPTTDAETVTDVPATPAVPTLTTDLGPAPDRSDQPDQEGGRVGG</sequence>
<evidence type="ECO:0000313" key="3">
    <source>
        <dbReference type="EMBL" id="RBQ14497.1"/>
    </source>
</evidence>
<feature type="compositionally biased region" description="Low complexity" evidence="1">
    <location>
        <begin position="113"/>
        <end position="129"/>
    </location>
</feature>
<dbReference type="Gene3D" id="1.10.10.10">
    <property type="entry name" value="Winged helix-like DNA-binding domain superfamily/Winged helix DNA-binding domain"/>
    <property type="match status" value="1"/>
</dbReference>
<organism evidence="3 4">
    <name type="scientific">Spongiactinospora rosea</name>
    <dbReference type="NCBI Taxonomy" id="2248750"/>
    <lineage>
        <taxon>Bacteria</taxon>
        <taxon>Bacillati</taxon>
        <taxon>Actinomycetota</taxon>
        <taxon>Actinomycetes</taxon>
        <taxon>Streptosporangiales</taxon>
        <taxon>Streptosporangiaceae</taxon>
        <taxon>Spongiactinospora</taxon>
    </lineage>
</organism>